<reference evidence="2 3" key="1">
    <citation type="journal article" date="2021" name="Arch. Virol.">
        <title>Two novel bornaviruses identified in colubrid and viperid snakes.</title>
        <authorList>
            <person name="Pfaff F."/>
            <person name="Rubbenstroth D."/>
        </authorList>
    </citation>
    <scope>NUCLEOTIDE SEQUENCE [LARGE SCALE GENOMIC DNA]</scope>
    <source>
        <strain evidence="2 3">ADTM-12</strain>
    </source>
</reference>
<keyword evidence="3" id="KW-1185">Reference proteome</keyword>
<dbReference type="Gene3D" id="1.10.3040.10">
    <property type="entry name" value="borna disease virus nucleoprotein, domain 1"/>
    <property type="match status" value="1"/>
</dbReference>
<dbReference type="InterPro" id="IPR015970">
    <property type="entry name" value="P40_nucleoprot_sub2_BD-vir"/>
</dbReference>
<dbReference type="Pfam" id="PF06407">
    <property type="entry name" value="BDV_P40"/>
    <property type="match status" value="1"/>
</dbReference>
<feature type="compositionally biased region" description="Basic and acidic residues" evidence="1">
    <location>
        <begin position="1"/>
        <end position="13"/>
    </location>
</feature>
<dbReference type="GeneID" id="80537175"/>
<dbReference type="KEGG" id="vg:80537175"/>
<evidence type="ECO:0000313" key="2">
    <source>
        <dbReference type="EMBL" id="DAZ85314.1"/>
    </source>
</evidence>
<organism evidence="2 3">
    <name type="scientific">Mexican black-tailed rattlesnake bornavirus</name>
    <dbReference type="NCBI Taxonomy" id="2817571"/>
    <lineage>
        <taxon>Viruses</taxon>
        <taxon>Riboviria</taxon>
        <taxon>Orthornavirae</taxon>
        <taxon>Negarnaviricota</taxon>
        <taxon>Haploviricotina</taxon>
        <taxon>Monjiviricetes</taxon>
        <taxon>Mononegavirales</taxon>
        <taxon>Bornaviridae</taxon>
        <taxon>Orthobornavirus</taxon>
        <taxon>Orthobornavirus caenophidiae</taxon>
    </lineage>
</organism>
<feature type="region of interest" description="Disordered" evidence="1">
    <location>
        <begin position="1"/>
        <end position="28"/>
    </location>
</feature>
<dbReference type="EMBL" id="BK014572">
    <property type="protein sequence ID" value="DAZ85314.1"/>
    <property type="molecule type" value="Viral_cRNA"/>
</dbReference>
<evidence type="ECO:0000313" key="3">
    <source>
        <dbReference type="Proteomes" id="UP000831584"/>
    </source>
</evidence>
<accession>A0AAD2KPR1</accession>
<dbReference type="Gene3D" id="1.10.3050.10">
    <property type="entry name" value="borna disease virus nucleoprotein, domain 2"/>
    <property type="match status" value="1"/>
</dbReference>
<dbReference type="Proteomes" id="UP000831584">
    <property type="component" value="Segment"/>
</dbReference>
<dbReference type="SUPFAM" id="SSF101399">
    <property type="entry name" value="P40 nucleoprotein"/>
    <property type="match status" value="1"/>
</dbReference>
<protein>
    <submittedName>
        <fullName evidence="2">Nucleoprotein</fullName>
    </submittedName>
</protein>
<name>A0AAD2KPR1_9MONO</name>
<dbReference type="InterPro" id="IPR015969">
    <property type="entry name" value="P40_nucleoprot_sub1_BD-vir"/>
</dbReference>
<feature type="compositionally biased region" description="Acidic residues" evidence="1">
    <location>
        <begin position="14"/>
        <end position="24"/>
    </location>
</feature>
<dbReference type="InterPro" id="IPR036260">
    <property type="entry name" value="P40_nucleoprot_sf_BD-vir"/>
</dbReference>
<gene>
    <name evidence="2" type="primary">N</name>
</gene>
<proteinExistence type="predicted"/>
<dbReference type="RefSeq" id="YP_010798895.1">
    <property type="nucleotide sequence ID" value="NC_076533.1"/>
</dbReference>
<dbReference type="InterPro" id="IPR009441">
    <property type="entry name" value="P40_nucleoprot_BD-vir"/>
</dbReference>
<sequence length="376" mass="42030">MPAKKASEKRPREDDEDMEESAEEQGEHFQRLSGAFIQYPPSDTDPHPGIGLKKEIRRNAIALLNQARRSAYHRVTASLVFLCLIIPGLHDALKFGGVHEESFLDIPVERDGVRHVKTAKFYGAQDIDRELTQLEVSSILSHCCSLLIGVVIGASEKIRSEAVQIKKRFKTLMVSLKKPTHGDTANLLQTFNPADAIDWINSQTWVGSLVFGLLTTDFESPGKEFMEQLKLVAGYAQMTTYTTIKEYLEQCMDATVTIPAVAKEITEFLTVVNRLRKKHGEMFKYLGATRHSDVIQLAPRSFPNLASAALYWSRKENPSMSGYKAPVIQQGASVKEAQLTRMRHREILRGDEGDDLDADIMAVMTSIGVTGLKPRK</sequence>
<evidence type="ECO:0000256" key="1">
    <source>
        <dbReference type="SAM" id="MobiDB-lite"/>
    </source>
</evidence>